<evidence type="ECO:0000313" key="3">
    <source>
        <dbReference type="Proteomes" id="UP000190092"/>
    </source>
</evidence>
<dbReference type="Proteomes" id="UP000190092">
    <property type="component" value="Unassembled WGS sequence"/>
</dbReference>
<sequence length="172" mass="18611">MAPIVTKAPENQPSSPACLAHEAADTYMGFASREEIAAFLNELLEAERAGTGVALRSAQAAQGTPFADLLHDVHLDEARWCAMLLKHLKALGAPASVRVGPFQEKALAIADLRERIAFLNRGQGWVARKLREMLPKVRDDGLHTDLRAMLQAHEVNIARAQATLDGPSDSSP</sequence>
<proteinExistence type="predicted"/>
<keyword evidence="3" id="KW-1185">Reference proteome</keyword>
<evidence type="ECO:0000259" key="1">
    <source>
        <dbReference type="Pfam" id="PF19825"/>
    </source>
</evidence>
<gene>
    <name evidence="2" type="ORF">SAMN02745126_05887</name>
</gene>
<dbReference type="AlphaFoldDB" id="A0A1T4T9P7"/>
<dbReference type="SUPFAM" id="SSF47240">
    <property type="entry name" value="Ferritin-like"/>
    <property type="match status" value="1"/>
</dbReference>
<protein>
    <recommendedName>
        <fullName evidence="1">DUF6306 domain-containing protein</fullName>
    </recommendedName>
</protein>
<dbReference type="InterPro" id="IPR046273">
    <property type="entry name" value="DUF6306"/>
</dbReference>
<dbReference type="EMBL" id="FUWJ01000014">
    <property type="protein sequence ID" value="SKA37113.1"/>
    <property type="molecule type" value="Genomic_DNA"/>
</dbReference>
<accession>A0A1T4T9P7</accession>
<name>A0A1T4T9P7_9HYPH</name>
<feature type="domain" description="DUF6306" evidence="1">
    <location>
        <begin position="34"/>
        <end position="161"/>
    </location>
</feature>
<evidence type="ECO:0000313" key="2">
    <source>
        <dbReference type="EMBL" id="SKA37113.1"/>
    </source>
</evidence>
<reference evidence="3" key="1">
    <citation type="submission" date="2017-02" db="EMBL/GenBank/DDBJ databases">
        <authorList>
            <person name="Varghese N."/>
            <person name="Submissions S."/>
        </authorList>
    </citation>
    <scope>NUCLEOTIDE SEQUENCE [LARGE SCALE GENOMIC DNA]</scope>
    <source>
        <strain evidence="3">ATCC 27094</strain>
    </source>
</reference>
<dbReference type="Pfam" id="PF19825">
    <property type="entry name" value="DUF6306"/>
    <property type="match status" value="1"/>
</dbReference>
<organism evidence="2 3">
    <name type="scientific">Enhydrobacter aerosaccus</name>
    <dbReference type="NCBI Taxonomy" id="225324"/>
    <lineage>
        <taxon>Bacteria</taxon>
        <taxon>Pseudomonadati</taxon>
        <taxon>Pseudomonadota</taxon>
        <taxon>Alphaproteobacteria</taxon>
        <taxon>Hyphomicrobiales</taxon>
        <taxon>Enhydrobacter</taxon>
    </lineage>
</organism>
<dbReference type="InterPro" id="IPR009078">
    <property type="entry name" value="Ferritin-like_SF"/>
</dbReference>
<dbReference type="STRING" id="225324.SAMN02745126_05887"/>